<proteinExistence type="predicted"/>
<evidence type="ECO:0000313" key="2">
    <source>
        <dbReference type="Proteomes" id="UP000821865"/>
    </source>
</evidence>
<name>A0ACB8C5K5_DERSI</name>
<gene>
    <name evidence="1" type="ORF">HPB49_021909</name>
</gene>
<comment type="caution">
    <text evidence="1">The sequence shown here is derived from an EMBL/GenBank/DDBJ whole genome shotgun (WGS) entry which is preliminary data.</text>
</comment>
<protein>
    <submittedName>
        <fullName evidence="1">Uncharacterized protein</fullName>
    </submittedName>
</protein>
<dbReference type="EMBL" id="CM023478">
    <property type="protein sequence ID" value="KAH7934147.1"/>
    <property type="molecule type" value="Genomic_DNA"/>
</dbReference>
<keyword evidence="2" id="KW-1185">Reference proteome</keyword>
<reference evidence="1" key="1">
    <citation type="submission" date="2020-05" db="EMBL/GenBank/DDBJ databases">
        <title>Large-scale comparative analyses of tick genomes elucidate their genetic diversity and vector capacities.</title>
        <authorList>
            <person name="Jia N."/>
            <person name="Wang J."/>
            <person name="Shi W."/>
            <person name="Du L."/>
            <person name="Sun Y."/>
            <person name="Zhan W."/>
            <person name="Jiang J."/>
            <person name="Wang Q."/>
            <person name="Zhang B."/>
            <person name="Ji P."/>
            <person name="Sakyi L.B."/>
            <person name="Cui X."/>
            <person name="Yuan T."/>
            <person name="Jiang B."/>
            <person name="Yang W."/>
            <person name="Lam T.T.-Y."/>
            <person name="Chang Q."/>
            <person name="Ding S."/>
            <person name="Wang X."/>
            <person name="Zhu J."/>
            <person name="Ruan X."/>
            <person name="Zhao L."/>
            <person name="Wei J."/>
            <person name="Que T."/>
            <person name="Du C."/>
            <person name="Cheng J."/>
            <person name="Dai P."/>
            <person name="Han X."/>
            <person name="Huang E."/>
            <person name="Gao Y."/>
            <person name="Liu J."/>
            <person name="Shao H."/>
            <person name="Ye R."/>
            <person name="Li L."/>
            <person name="Wei W."/>
            <person name="Wang X."/>
            <person name="Wang C."/>
            <person name="Yang T."/>
            <person name="Huo Q."/>
            <person name="Li W."/>
            <person name="Guo W."/>
            <person name="Chen H."/>
            <person name="Zhou L."/>
            <person name="Ni X."/>
            <person name="Tian J."/>
            <person name="Zhou Y."/>
            <person name="Sheng Y."/>
            <person name="Liu T."/>
            <person name="Pan Y."/>
            <person name="Xia L."/>
            <person name="Li J."/>
            <person name="Zhao F."/>
            <person name="Cao W."/>
        </authorList>
    </citation>
    <scope>NUCLEOTIDE SEQUENCE</scope>
    <source>
        <strain evidence="1">Dsil-2018</strain>
    </source>
</reference>
<organism evidence="1 2">
    <name type="scientific">Dermacentor silvarum</name>
    <name type="common">Tick</name>
    <dbReference type="NCBI Taxonomy" id="543639"/>
    <lineage>
        <taxon>Eukaryota</taxon>
        <taxon>Metazoa</taxon>
        <taxon>Ecdysozoa</taxon>
        <taxon>Arthropoda</taxon>
        <taxon>Chelicerata</taxon>
        <taxon>Arachnida</taxon>
        <taxon>Acari</taxon>
        <taxon>Parasitiformes</taxon>
        <taxon>Ixodida</taxon>
        <taxon>Ixodoidea</taxon>
        <taxon>Ixodidae</taxon>
        <taxon>Rhipicephalinae</taxon>
        <taxon>Dermacentor</taxon>
    </lineage>
</organism>
<evidence type="ECO:0000313" key="1">
    <source>
        <dbReference type="EMBL" id="KAH7934147.1"/>
    </source>
</evidence>
<sequence>MSHAGQGNRQGGASTRLFRNPEKPDSEAGTPPSPVLSRLPAGIHRQSLASKSGLKITPRDPSYPIPDASSTSPAATLTAATTGKYSWHARQSKHRSQLEARQGPVTSGPPRTRGAVVSEHQSSSLVAWPPVENEFPGIPRAELIPFEANRFPTTGKQGPRYSVTPSTPLPEVTEEPLLSVLEEPSPSRTTEHNLIGRVTLVQIWALCIVAAATLIMPLVMLILSYLATPESDLNSVSPDRPTAPTSGSGIAITLPARLPLSTADPWAVVPVSCRQGPQIRDDVRSVSPQTPPALAHLEPNDFFCLYNNTKFFRGTNVDFLPQNLPLALCKYVVYWSFGISNGVPFSRTPQFDQEYGLSKLRYTVNNSGVPAVKIVLAVGGYSSDHPQFSLMGRDNGALSRFVRGTMELVKSHILDGVVIHWREPEPGCQSQADEDSSALNAVFLALRRIFQLNGFPGLLSVIVPTQVSSTDAIVGKVVGVVDYVFLDVRQLRPSSLPTYAFCRPLALEIVQQIVDSSGYLGNEPKFCPMLSVAPWLVEAHPGLHGGSMPTLTRLSSTSQLGGDPGVGSAFRMCGPPVPCEVRQPAPNNMNNCLAVGGSTSHHYFLVHMFHTEVTLREIFYRGLPAYLPARCALLYDLDLDNYAQQCPQYFPNYWLIRYLYASLNGTGAIFTSTSMTFCTSTAHLIVK</sequence>
<dbReference type="Proteomes" id="UP000821865">
    <property type="component" value="Chromosome 9"/>
</dbReference>
<accession>A0ACB8C5K5</accession>